<feature type="domain" description="EF-hand" evidence="1">
    <location>
        <begin position="2"/>
        <end position="37"/>
    </location>
</feature>
<dbReference type="AlphaFoldDB" id="A0A811L9X0"/>
<dbReference type="OrthoDB" id="5815989at2759"/>
<organism evidence="2 3">
    <name type="scientific">Bursaphelenchus okinawaensis</name>
    <dbReference type="NCBI Taxonomy" id="465554"/>
    <lineage>
        <taxon>Eukaryota</taxon>
        <taxon>Metazoa</taxon>
        <taxon>Ecdysozoa</taxon>
        <taxon>Nematoda</taxon>
        <taxon>Chromadorea</taxon>
        <taxon>Rhabditida</taxon>
        <taxon>Tylenchina</taxon>
        <taxon>Tylenchomorpha</taxon>
        <taxon>Aphelenchoidea</taxon>
        <taxon>Aphelenchoididae</taxon>
        <taxon>Bursaphelenchus</taxon>
    </lineage>
</organism>
<dbReference type="Gene3D" id="1.10.238.10">
    <property type="entry name" value="EF-hand"/>
    <property type="match status" value="1"/>
</dbReference>
<dbReference type="GO" id="GO:0005509">
    <property type="term" value="F:calcium ion binding"/>
    <property type="evidence" value="ECO:0007669"/>
    <property type="project" value="InterPro"/>
</dbReference>
<dbReference type="EMBL" id="CAJFCW020000005">
    <property type="protein sequence ID" value="CAG9121782.1"/>
    <property type="molecule type" value="Genomic_DNA"/>
</dbReference>
<dbReference type="InterPro" id="IPR002048">
    <property type="entry name" value="EF_hand_dom"/>
</dbReference>
<dbReference type="Proteomes" id="UP000783686">
    <property type="component" value="Unassembled WGS sequence"/>
</dbReference>
<dbReference type="Proteomes" id="UP000614601">
    <property type="component" value="Unassembled WGS sequence"/>
</dbReference>
<proteinExistence type="predicted"/>
<keyword evidence="3" id="KW-1185">Reference proteome</keyword>
<comment type="caution">
    <text evidence="2">The sequence shown here is derived from an EMBL/GenBank/DDBJ whole genome shotgun (WGS) entry which is preliminary data.</text>
</comment>
<dbReference type="PROSITE" id="PS50222">
    <property type="entry name" value="EF_HAND_2"/>
    <property type="match status" value="1"/>
</dbReference>
<protein>
    <recommendedName>
        <fullName evidence="1">EF-hand domain-containing protein</fullName>
    </recommendedName>
</protein>
<dbReference type="InterPro" id="IPR011992">
    <property type="entry name" value="EF-hand-dom_pair"/>
</dbReference>
<evidence type="ECO:0000313" key="3">
    <source>
        <dbReference type="Proteomes" id="UP000614601"/>
    </source>
</evidence>
<dbReference type="SUPFAM" id="SSF47473">
    <property type="entry name" value="EF-hand"/>
    <property type="match status" value="1"/>
</dbReference>
<name>A0A811L9X0_9BILA</name>
<reference evidence="2" key="1">
    <citation type="submission" date="2020-09" db="EMBL/GenBank/DDBJ databases">
        <authorList>
            <person name="Kikuchi T."/>
        </authorList>
    </citation>
    <scope>NUCLEOTIDE SEQUENCE</scope>
    <source>
        <strain evidence="2">SH1</strain>
    </source>
</reference>
<sequence>MASTERIRQIYDAHDSDKNGVLSVDEAELAYKALGSLAKQVPCFNSEFQKLANAEGVITFEQFQTFVKSA</sequence>
<accession>A0A811L9X0</accession>
<evidence type="ECO:0000313" key="2">
    <source>
        <dbReference type="EMBL" id="CAD5226117.1"/>
    </source>
</evidence>
<dbReference type="EMBL" id="CAJFDH010000005">
    <property type="protein sequence ID" value="CAD5226117.1"/>
    <property type="molecule type" value="Genomic_DNA"/>
</dbReference>
<gene>
    <name evidence="2" type="ORF">BOKJ2_LOCUS11917</name>
</gene>
<evidence type="ECO:0000259" key="1">
    <source>
        <dbReference type="PROSITE" id="PS50222"/>
    </source>
</evidence>